<dbReference type="PANTHER" id="PTHR47447">
    <property type="entry name" value="OS03G0856100 PROTEIN"/>
    <property type="match status" value="1"/>
</dbReference>
<evidence type="ECO:0000256" key="4">
    <source>
        <dbReference type="ARBA" id="ARBA00044493"/>
    </source>
</evidence>
<dbReference type="EMBL" id="BTGC01000001">
    <property type="protein sequence ID" value="GMM49287.1"/>
    <property type="molecule type" value="Genomic_DNA"/>
</dbReference>
<evidence type="ECO:0000313" key="7">
    <source>
        <dbReference type="EMBL" id="GMM49287.1"/>
    </source>
</evidence>
<evidence type="ECO:0000256" key="1">
    <source>
        <dbReference type="ARBA" id="ARBA00004173"/>
    </source>
</evidence>
<dbReference type="Gene3D" id="1.25.40.10">
    <property type="entry name" value="Tetratricopeptide repeat domain"/>
    <property type="match status" value="2"/>
</dbReference>
<dbReference type="Proteomes" id="UP001362899">
    <property type="component" value="Unassembled WGS sequence"/>
</dbReference>
<reference evidence="7 8" key="1">
    <citation type="journal article" date="2023" name="Elife">
        <title>Identification of key yeast species and microbe-microbe interactions impacting larval growth of Drosophila in the wild.</title>
        <authorList>
            <person name="Mure A."/>
            <person name="Sugiura Y."/>
            <person name="Maeda R."/>
            <person name="Honda K."/>
            <person name="Sakurai N."/>
            <person name="Takahashi Y."/>
            <person name="Watada M."/>
            <person name="Katoh T."/>
            <person name="Gotoh A."/>
            <person name="Gotoh Y."/>
            <person name="Taniguchi I."/>
            <person name="Nakamura K."/>
            <person name="Hayashi T."/>
            <person name="Katayama T."/>
            <person name="Uemura T."/>
            <person name="Hattori Y."/>
        </authorList>
    </citation>
    <scope>NUCLEOTIDE SEQUENCE [LARGE SCALE GENOMIC DNA]</scope>
    <source>
        <strain evidence="7 8">SB-73</strain>
    </source>
</reference>
<dbReference type="Pfam" id="PF01535">
    <property type="entry name" value="PPR"/>
    <property type="match status" value="3"/>
</dbReference>
<comment type="similarity">
    <text evidence="2">Belongs to the CCM1 family.</text>
</comment>
<dbReference type="PROSITE" id="PS51375">
    <property type="entry name" value="PPR"/>
    <property type="match status" value="2"/>
</dbReference>
<comment type="subcellular location">
    <subcellularLocation>
        <location evidence="1">Mitochondrion</location>
    </subcellularLocation>
</comment>
<keyword evidence="3" id="KW-0677">Repeat</keyword>
<dbReference type="PANTHER" id="PTHR47447:SF17">
    <property type="entry name" value="OS12G0638900 PROTEIN"/>
    <property type="match status" value="1"/>
</dbReference>
<sequence>MILPKPIPSFRLGIVPKNRSKSFLKVRNNAASRRYLFTATQKYNSQINENGSENHNERLENLNFAVAGAGIHANATMILDDDHEDGKTKSITPDKLRKLNAIDKDFNMNASNSSLVLNSAQLNGLDIDGEPKTLVDNVVDKMRAFMNHGMPQMVLNLFESSGQLQQIMPTEAYNLVLKSISIISSKSDVTTQLQVYEKMLGFGIKPNMETYCMVLNDLVSSSIYRAKKFEELKPLLGNESGVLESVDEAYESLAVTEPLLISVNILNALQTTSPIMSPELQICVNRIIRACEQLNIEVPSHILQLASSSLPSVVFFQSNISDAEKIFTTLGTKQQKSKHAQEALLKAFFKYNHVEQAMKFFSDCGAPKYLLEPLLRGFASKQLVGTCREWMDNYKNISPDTISAVLSSIPLTNAADTISSATVLFNKFVALNGSTPKPLNTESKSLNPTKITNYSGTIGRSAFIQLSIEANDFDKVLMAVKESWITLCLWDSITISKVVDYFYQHDQQLLASDIAVWQINMLHNELTSKGVKSFISQELANQTFKIVNSADIDQPLLANIYVRLLPIVKYNTVSLDLVLPVIGKVDEQALLSIEPQILYAGINEVLCLLSPLSQSDSLNTKLKLALSKLFNAALAANCKFSQDEFKSISGILENNDAQGDDVNITRSESINLTDSKSHNVSEMIKNYSKLPYGLDIALDKFDEAVRFKLPVSAEAMRSLLISATSKKHSKDKHASTELLDDIYNRTLHSDDVLSIFIEVCSSAHPTLAMKAYQLLKDKGSYPSTQAYTNLIRIPFNDKNEALRLFEEVKSLINGNAVTVDIYNSILSVLSKAGSDDIVESLLHEMESLFGVKFSDLDINTVEGIIGMHIYQENLILALKNIKELTQHHRGLLSLNTFNLLISKFIKAGDKDNALDTYAELLQIGTLPSPETYKLLMEVYLMKSRTSEPNLRQADEVLTSMKNSEIPITNKCFAVLLRARGVIFKDLTGAKMFYRGLVKNSRVTPDRNIFNALLESYIHNGKSDEIQNVLEEMTRYKVPIDKEMKKIIYKSTSCK</sequence>
<evidence type="ECO:0000313" key="8">
    <source>
        <dbReference type="Proteomes" id="UP001362899"/>
    </source>
</evidence>
<comment type="subunit">
    <text evidence="5">Binds to mitochondrial small subunit 15S rRNA.</text>
</comment>
<keyword evidence="8" id="KW-1185">Reference proteome</keyword>
<accession>A0AAV5RDU7</accession>
<evidence type="ECO:0000256" key="6">
    <source>
        <dbReference type="PROSITE-ProRule" id="PRU00708"/>
    </source>
</evidence>
<comment type="function">
    <text evidence="4">Regulates mitochondrial small subunit maturation by controlling 15S rRNA 5'-end processing. Localizes to the 5' precursor of the 15S rRNA in a position that is subsequently occupied by mS47 in the mature yeast mtSSU. Uses structure and sequence-specific RNA recognition, binding to a single-stranded region of the precursor and specifically recognizing bases -6 to -1. The exchange of Ccm1 for mS47 is coupled to the irreversible removal of precursor rRNA that is accompanied by conformational changes of the mitoribosomal proteins uS5m and mS26. These conformational changes signal completion of 5'-end rRNA processing through protection of the mature 5'-end of the 15S rRNA and stabilization of mS47. The removal of the 5' precursor together with the dissociation of Ccm1 may be catalyzed by the 5'-3' exoribonuclease Pet127. Involved in the specific removal of group I introns in mitochondrial encoded transcripts.</text>
</comment>
<organism evidence="7 8">
    <name type="scientific">Starmerella bacillaris</name>
    <name type="common">Yeast</name>
    <name type="synonym">Candida zemplinina</name>
    <dbReference type="NCBI Taxonomy" id="1247836"/>
    <lineage>
        <taxon>Eukaryota</taxon>
        <taxon>Fungi</taxon>
        <taxon>Dikarya</taxon>
        <taxon>Ascomycota</taxon>
        <taxon>Saccharomycotina</taxon>
        <taxon>Dipodascomycetes</taxon>
        <taxon>Dipodascales</taxon>
        <taxon>Trichomonascaceae</taxon>
        <taxon>Starmerella</taxon>
    </lineage>
</organism>
<dbReference type="InterPro" id="IPR011990">
    <property type="entry name" value="TPR-like_helical_dom_sf"/>
</dbReference>
<dbReference type="AlphaFoldDB" id="A0AAV5RDU7"/>
<feature type="repeat" description="PPR" evidence="6">
    <location>
        <begin position="893"/>
        <end position="927"/>
    </location>
</feature>
<evidence type="ECO:0000256" key="5">
    <source>
        <dbReference type="ARBA" id="ARBA00044511"/>
    </source>
</evidence>
<comment type="caution">
    <text evidence="7">The sequence shown here is derived from an EMBL/GenBank/DDBJ whole genome shotgun (WGS) entry which is preliminary data.</text>
</comment>
<dbReference type="InterPro" id="IPR002885">
    <property type="entry name" value="PPR_rpt"/>
</dbReference>
<name>A0AAV5RDU7_STABA</name>
<protein>
    <submittedName>
        <fullName evidence="7">Uncharacterized protein</fullName>
    </submittedName>
</protein>
<proteinExistence type="inferred from homology"/>
<evidence type="ECO:0000256" key="2">
    <source>
        <dbReference type="ARBA" id="ARBA00006192"/>
    </source>
</evidence>
<gene>
    <name evidence="7" type="ORF">DASB73_002450</name>
</gene>
<feature type="repeat" description="PPR" evidence="6">
    <location>
        <begin position="1005"/>
        <end position="1039"/>
    </location>
</feature>
<evidence type="ECO:0000256" key="3">
    <source>
        <dbReference type="ARBA" id="ARBA00022737"/>
    </source>
</evidence>
<dbReference type="GO" id="GO:0005739">
    <property type="term" value="C:mitochondrion"/>
    <property type="evidence" value="ECO:0007669"/>
    <property type="project" value="UniProtKB-SubCell"/>
</dbReference>